<comment type="caution">
    <text evidence="1">The sequence shown here is derived from an EMBL/GenBank/DDBJ whole genome shotgun (WGS) entry which is preliminary data.</text>
</comment>
<proteinExistence type="predicted"/>
<dbReference type="RefSeq" id="WP_378023197.1">
    <property type="nucleotide sequence ID" value="NZ_JBHSKG010000013.1"/>
</dbReference>
<evidence type="ECO:0000313" key="1">
    <source>
        <dbReference type="EMBL" id="MFC5141041.1"/>
    </source>
</evidence>
<sequence>MTETFLHRGRRIAREAADRWWGPGHPGAAPHAAAGARRHDIHRRWRAAVREIGLSERVYLPGGVHRVEPRIARVVLGRPERFTVRLGAGQTFDDLTAVGKAIARAFDADRIRVTELADDLVEIELLSDAVAPTSMRRPGAAPAAA</sequence>
<gene>
    <name evidence="1" type="ORF">ACFPK1_22590</name>
</gene>
<organism evidence="1 2">
    <name type="scientific">Actinomycetospora rhizophila</name>
    <dbReference type="NCBI Taxonomy" id="1416876"/>
    <lineage>
        <taxon>Bacteria</taxon>
        <taxon>Bacillati</taxon>
        <taxon>Actinomycetota</taxon>
        <taxon>Actinomycetes</taxon>
        <taxon>Pseudonocardiales</taxon>
        <taxon>Pseudonocardiaceae</taxon>
        <taxon>Actinomycetospora</taxon>
    </lineage>
</organism>
<accession>A0ABV9ZHM4</accession>
<reference evidence="2" key="1">
    <citation type="journal article" date="2019" name="Int. J. Syst. Evol. Microbiol.">
        <title>The Global Catalogue of Microorganisms (GCM) 10K type strain sequencing project: providing services to taxonomists for standard genome sequencing and annotation.</title>
        <authorList>
            <consortium name="The Broad Institute Genomics Platform"/>
            <consortium name="The Broad Institute Genome Sequencing Center for Infectious Disease"/>
            <person name="Wu L."/>
            <person name="Ma J."/>
        </authorList>
    </citation>
    <scope>NUCLEOTIDE SEQUENCE [LARGE SCALE GENOMIC DNA]</scope>
    <source>
        <strain evidence="2">XZYJ18</strain>
    </source>
</reference>
<protein>
    <submittedName>
        <fullName evidence="1">Uncharacterized protein</fullName>
    </submittedName>
</protein>
<keyword evidence="2" id="KW-1185">Reference proteome</keyword>
<name>A0ABV9ZHM4_9PSEU</name>
<dbReference type="EMBL" id="JBHSKG010000013">
    <property type="protein sequence ID" value="MFC5141041.1"/>
    <property type="molecule type" value="Genomic_DNA"/>
</dbReference>
<evidence type="ECO:0000313" key="2">
    <source>
        <dbReference type="Proteomes" id="UP001596175"/>
    </source>
</evidence>
<dbReference type="Proteomes" id="UP001596175">
    <property type="component" value="Unassembled WGS sequence"/>
</dbReference>